<evidence type="ECO:0000313" key="2">
    <source>
        <dbReference type="EMBL" id="MBF1662974.1"/>
    </source>
</evidence>
<keyword evidence="1" id="KW-1133">Transmembrane helix</keyword>
<keyword evidence="1" id="KW-0472">Membrane</keyword>
<sequence length="190" mass="21433">MVSEHSKPSAEAPVEPLWRRVVDVLWYPPVERKKQQKRRRERAQAGLKASSFESQELSWKFLFYRVSAYSLLAWLGGMMSAYLFAGPVGALGITLGFLIIYICFTLGVLVMLVAPIFDWGVPKSLVVSYLVKIALLGLVLMFVPFPENLRHGWTLAGACTGVILWIVIETVSIARLRILYFDTDSEDHGR</sequence>
<evidence type="ECO:0000256" key="1">
    <source>
        <dbReference type="SAM" id="Phobius"/>
    </source>
</evidence>
<dbReference type="EMBL" id="JABZXR010000001">
    <property type="protein sequence ID" value="MBF1662974.1"/>
    <property type="molecule type" value="Genomic_DNA"/>
</dbReference>
<gene>
    <name evidence="2" type="ORF">HXO64_00240</name>
</gene>
<proteinExistence type="predicted"/>
<dbReference type="Proteomes" id="UP000756427">
    <property type="component" value="Unassembled WGS sequence"/>
</dbReference>
<name>A0A930LDH8_9MICC</name>
<keyword evidence="1" id="KW-0812">Transmembrane</keyword>
<feature type="transmembrane region" description="Helical" evidence="1">
    <location>
        <begin position="62"/>
        <end position="84"/>
    </location>
</feature>
<dbReference type="AlphaFoldDB" id="A0A930LDH8"/>
<organism evidence="2 3">
    <name type="scientific">Rothia mucilaginosa</name>
    <dbReference type="NCBI Taxonomy" id="43675"/>
    <lineage>
        <taxon>Bacteria</taxon>
        <taxon>Bacillati</taxon>
        <taxon>Actinomycetota</taxon>
        <taxon>Actinomycetes</taxon>
        <taxon>Micrococcales</taxon>
        <taxon>Micrococcaceae</taxon>
        <taxon>Rothia</taxon>
    </lineage>
</organism>
<protein>
    <recommendedName>
        <fullName evidence="4">ATP synthase protein I</fullName>
    </recommendedName>
</protein>
<feature type="transmembrane region" description="Helical" evidence="1">
    <location>
        <begin position="151"/>
        <end position="168"/>
    </location>
</feature>
<feature type="transmembrane region" description="Helical" evidence="1">
    <location>
        <begin position="90"/>
        <end position="114"/>
    </location>
</feature>
<dbReference type="RefSeq" id="WP_303974722.1">
    <property type="nucleotide sequence ID" value="NZ_CALUCT010000033.1"/>
</dbReference>
<accession>A0A930LDH8</accession>
<feature type="transmembrane region" description="Helical" evidence="1">
    <location>
        <begin position="126"/>
        <end position="145"/>
    </location>
</feature>
<reference evidence="2" key="1">
    <citation type="submission" date="2020-04" db="EMBL/GenBank/DDBJ databases">
        <title>Deep metagenomics examines the oral microbiome during advanced dental caries in children, revealing novel taxa and co-occurrences with host molecules.</title>
        <authorList>
            <person name="Baker J.L."/>
            <person name="Morton J.T."/>
            <person name="Dinis M."/>
            <person name="Alvarez R."/>
            <person name="Tran N.C."/>
            <person name="Knight R."/>
            <person name="Edlund A."/>
        </authorList>
    </citation>
    <scope>NUCLEOTIDE SEQUENCE</scope>
    <source>
        <strain evidence="2">JCVI_44_bin.2</strain>
    </source>
</reference>
<evidence type="ECO:0000313" key="3">
    <source>
        <dbReference type="Proteomes" id="UP000756427"/>
    </source>
</evidence>
<evidence type="ECO:0008006" key="4">
    <source>
        <dbReference type="Google" id="ProtNLM"/>
    </source>
</evidence>
<comment type="caution">
    <text evidence="2">The sequence shown here is derived from an EMBL/GenBank/DDBJ whole genome shotgun (WGS) entry which is preliminary data.</text>
</comment>